<sequence>MVHENEVFTEELTELKAFFSIPGLSATIAQGDEVIYEEFFGYSDLQNKTAVDSQTAFPIASITKLFSASLIMKLVEEDRLSLNDPVSEYLPESGLKNEIKVKHLLSHTSQGDIGNQFYYSFRFGLLTQIIQKASGKSFQLLMEEKILQPLKLDDTFLLKDSVQLAQKDTKFALPYNLDNGIADGFIDYGYYTSAGLVSTGRDLIKFAQALKHNSLLTEMSKQTIFQGQNNNLPYAYGIFNQEIQGLEVLWVYGQYDSYSSLLLTVPSKDITLVLLANNNLMSDPARLIMGNLTSSLFAISFLKNYVFEKSNLPLFETKDFSFTEPNIDDFYRKKVLAQALAESFMARFNTDKMQISAHLLDETFSAFPDYIEYADINLLHNLSFLKSVAFYRELGEFNQFDTQIEEIGNKVLHEAPNNPYAHSYLGTFYDRKGDKEKARFHFRSIIEAENFSTSWYTNEAKAWLIDNQ</sequence>
<dbReference type="PANTHER" id="PTHR46825:SF9">
    <property type="entry name" value="BETA-LACTAMASE-RELATED DOMAIN-CONTAINING PROTEIN"/>
    <property type="match status" value="1"/>
</dbReference>
<dbReference type="AlphaFoldDB" id="A0A1E5T3K6"/>
<gene>
    <name evidence="2" type="ORF">BFP71_07590</name>
</gene>
<dbReference type="SUPFAM" id="SSF56601">
    <property type="entry name" value="beta-lactamase/transpeptidase-like"/>
    <property type="match status" value="1"/>
</dbReference>
<protein>
    <recommendedName>
        <fullName evidence="1">Beta-lactamase-related domain-containing protein</fullName>
    </recommendedName>
</protein>
<dbReference type="Pfam" id="PF00144">
    <property type="entry name" value="Beta-lactamase"/>
    <property type="match status" value="1"/>
</dbReference>
<dbReference type="Proteomes" id="UP000095552">
    <property type="component" value="Unassembled WGS sequence"/>
</dbReference>
<evidence type="ECO:0000313" key="2">
    <source>
        <dbReference type="EMBL" id="OEK05964.1"/>
    </source>
</evidence>
<keyword evidence="3" id="KW-1185">Reference proteome</keyword>
<dbReference type="InterPro" id="IPR012338">
    <property type="entry name" value="Beta-lactam/transpept-like"/>
</dbReference>
<comment type="caution">
    <text evidence="2">The sequence shown here is derived from an EMBL/GenBank/DDBJ whole genome shotgun (WGS) entry which is preliminary data.</text>
</comment>
<dbReference type="Gene3D" id="1.25.40.10">
    <property type="entry name" value="Tetratricopeptide repeat domain"/>
    <property type="match status" value="1"/>
</dbReference>
<proteinExistence type="predicted"/>
<dbReference type="InterPro" id="IPR050491">
    <property type="entry name" value="AmpC-like"/>
</dbReference>
<dbReference type="STRING" id="1563681.BFP71_07590"/>
<evidence type="ECO:0000259" key="1">
    <source>
        <dbReference type="Pfam" id="PF00144"/>
    </source>
</evidence>
<name>A0A1E5T3K6_9BACT</name>
<dbReference type="PANTHER" id="PTHR46825">
    <property type="entry name" value="D-ALANYL-D-ALANINE-CARBOXYPEPTIDASE/ENDOPEPTIDASE AMPH"/>
    <property type="match status" value="1"/>
</dbReference>
<accession>A0A1E5T3K6</accession>
<evidence type="ECO:0000313" key="3">
    <source>
        <dbReference type="Proteomes" id="UP000095552"/>
    </source>
</evidence>
<dbReference type="InterPro" id="IPR001466">
    <property type="entry name" value="Beta-lactam-related"/>
</dbReference>
<dbReference type="Gene3D" id="3.40.710.10">
    <property type="entry name" value="DD-peptidase/beta-lactamase superfamily"/>
    <property type="match status" value="2"/>
</dbReference>
<dbReference type="EMBL" id="MDGQ01000004">
    <property type="protein sequence ID" value="OEK05964.1"/>
    <property type="molecule type" value="Genomic_DNA"/>
</dbReference>
<dbReference type="SUPFAM" id="SSF48452">
    <property type="entry name" value="TPR-like"/>
    <property type="match status" value="1"/>
</dbReference>
<organism evidence="2 3">
    <name type="scientific">Roseivirga misakiensis</name>
    <dbReference type="NCBI Taxonomy" id="1563681"/>
    <lineage>
        <taxon>Bacteria</taxon>
        <taxon>Pseudomonadati</taxon>
        <taxon>Bacteroidota</taxon>
        <taxon>Cytophagia</taxon>
        <taxon>Cytophagales</taxon>
        <taxon>Roseivirgaceae</taxon>
        <taxon>Roseivirga</taxon>
    </lineage>
</organism>
<reference evidence="2 3" key="1">
    <citation type="submission" date="2016-08" db="EMBL/GenBank/DDBJ databases">
        <title>Draft genome of Fabibacter sp. strain SK-8.</title>
        <authorList>
            <person name="Wong S.-K."/>
            <person name="Hamasaki K."/>
            <person name="Yoshizawa S."/>
        </authorList>
    </citation>
    <scope>NUCLEOTIDE SEQUENCE [LARGE SCALE GENOMIC DNA]</scope>
    <source>
        <strain evidence="2 3">SK-8</strain>
    </source>
</reference>
<dbReference type="InterPro" id="IPR011990">
    <property type="entry name" value="TPR-like_helical_dom_sf"/>
</dbReference>
<feature type="domain" description="Beta-lactamase-related" evidence="1">
    <location>
        <begin position="20"/>
        <end position="280"/>
    </location>
</feature>